<feature type="domain" description="Multiple C2" evidence="6">
    <location>
        <begin position="152"/>
        <end position="225"/>
    </location>
</feature>
<dbReference type="PANTHER" id="PTHR45911:SF4">
    <property type="entry name" value="MULTIPLE C2 AND TRANSMEMBRANE DOMAIN-CONTAINING PROTEIN"/>
    <property type="match status" value="1"/>
</dbReference>
<dbReference type="GO" id="GO:0046928">
    <property type="term" value="P:regulation of neurotransmitter secretion"/>
    <property type="evidence" value="ECO:0007669"/>
    <property type="project" value="TreeGrafter"/>
</dbReference>
<dbReference type="GO" id="GO:0005509">
    <property type="term" value="F:calcium ion binding"/>
    <property type="evidence" value="ECO:0007669"/>
    <property type="project" value="TreeGrafter"/>
</dbReference>
<evidence type="ECO:0000256" key="5">
    <source>
        <dbReference type="SAM" id="Phobius"/>
    </source>
</evidence>
<feature type="transmembrane region" description="Helical" evidence="5">
    <location>
        <begin position="59"/>
        <end position="81"/>
    </location>
</feature>
<comment type="caution">
    <text evidence="7">The sequence shown here is derived from an EMBL/GenBank/DDBJ whole genome shotgun (WGS) entry which is preliminary data.</text>
</comment>
<dbReference type="InterPro" id="IPR013583">
    <property type="entry name" value="MCTP_C"/>
</dbReference>
<reference evidence="7 8" key="1">
    <citation type="submission" date="2019-07" db="EMBL/GenBank/DDBJ databases">
        <title>Annotation for the trematode Paragonimus westermani.</title>
        <authorList>
            <person name="Choi Y.-J."/>
        </authorList>
    </citation>
    <scope>NUCLEOTIDE SEQUENCE [LARGE SCALE GENOMIC DNA]</scope>
    <source>
        <strain evidence="7">180907_Pwestermani</strain>
    </source>
</reference>
<keyword evidence="5" id="KW-0472">Membrane</keyword>
<evidence type="ECO:0000259" key="6">
    <source>
        <dbReference type="Pfam" id="PF08372"/>
    </source>
</evidence>
<feature type="region of interest" description="Disordered" evidence="4">
    <location>
        <begin position="136"/>
        <end position="156"/>
    </location>
</feature>
<dbReference type="AlphaFoldDB" id="A0A8T0CZ89"/>
<evidence type="ECO:0000256" key="2">
    <source>
        <dbReference type="ARBA" id="ARBA00022737"/>
    </source>
</evidence>
<proteinExistence type="predicted"/>
<evidence type="ECO:0000256" key="4">
    <source>
        <dbReference type="SAM" id="MobiDB-lite"/>
    </source>
</evidence>
<keyword evidence="2" id="KW-0677">Repeat</keyword>
<keyword evidence="5" id="KW-0812">Transmembrane</keyword>
<protein>
    <recommendedName>
        <fullName evidence="6">Multiple C2 domain-containing protein</fullName>
    </recommendedName>
</protein>
<dbReference type="OrthoDB" id="5973539at2759"/>
<keyword evidence="3" id="KW-0106">Calcium</keyword>
<evidence type="ECO:0000256" key="3">
    <source>
        <dbReference type="ARBA" id="ARBA00022837"/>
    </source>
</evidence>
<keyword evidence="1" id="KW-0479">Metal-binding</keyword>
<accession>A0A8T0CZ89</accession>
<dbReference type="PANTHER" id="PTHR45911">
    <property type="entry name" value="C2 DOMAIN-CONTAINING PROTEIN"/>
    <property type="match status" value="1"/>
</dbReference>
<sequence>IRAAIRAAYPQEKPIVWKRDRVKLRNFLWTYVPKLQIAINRITPYAAVLGKGTQMMRQLYYWENWVHSTLFLMALSFAILFVEPYMIGLGLFVGMICLPLMSLRMFRKNSSRMNRCENDASDSELASVNLEDYMDARTDSDSSDPENKKKKEKKKTLKKKLKKAREVMGTLLVVTEEIASVLEKFESVLRWQVPWLSWLMLLFILVIIVITYFIPLRYILLIYVIKRFTRKLRKAQTGDASPLSIVLRVPDKVEQKKYRLFRMHPLPVDQ</sequence>
<gene>
    <name evidence="7" type="ORF">P879_08856</name>
</gene>
<keyword evidence="8" id="KW-1185">Reference proteome</keyword>
<feature type="compositionally biased region" description="Basic and acidic residues" evidence="4">
    <location>
        <begin position="136"/>
        <end position="149"/>
    </location>
</feature>
<evidence type="ECO:0000313" key="8">
    <source>
        <dbReference type="Proteomes" id="UP000699462"/>
    </source>
</evidence>
<name>A0A8T0CZ89_9TREM</name>
<feature type="non-terminal residue" evidence="7">
    <location>
        <position position="1"/>
    </location>
</feature>
<evidence type="ECO:0000313" key="7">
    <source>
        <dbReference type="EMBL" id="KAF8560782.1"/>
    </source>
</evidence>
<organism evidence="7 8">
    <name type="scientific">Paragonimus westermani</name>
    <dbReference type="NCBI Taxonomy" id="34504"/>
    <lineage>
        <taxon>Eukaryota</taxon>
        <taxon>Metazoa</taxon>
        <taxon>Spiralia</taxon>
        <taxon>Lophotrochozoa</taxon>
        <taxon>Platyhelminthes</taxon>
        <taxon>Trematoda</taxon>
        <taxon>Digenea</taxon>
        <taxon>Plagiorchiida</taxon>
        <taxon>Troglotremata</taxon>
        <taxon>Troglotrematidae</taxon>
        <taxon>Paragonimus</taxon>
    </lineage>
</organism>
<feature type="transmembrane region" description="Helical" evidence="5">
    <location>
        <begin position="87"/>
        <end position="106"/>
    </location>
</feature>
<dbReference type="Pfam" id="PF08372">
    <property type="entry name" value="PRT_C"/>
    <property type="match status" value="1"/>
</dbReference>
<evidence type="ECO:0000256" key="1">
    <source>
        <dbReference type="ARBA" id="ARBA00022723"/>
    </source>
</evidence>
<dbReference type="Proteomes" id="UP000699462">
    <property type="component" value="Unassembled WGS sequence"/>
</dbReference>
<keyword evidence="5" id="KW-1133">Transmembrane helix</keyword>
<dbReference type="EMBL" id="JTDF01022239">
    <property type="protein sequence ID" value="KAF8560782.1"/>
    <property type="molecule type" value="Genomic_DNA"/>
</dbReference>
<feature type="transmembrane region" description="Helical" evidence="5">
    <location>
        <begin position="195"/>
        <end position="225"/>
    </location>
</feature>
<dbReference type="GO" id="GO:0030672">
    <property type="term" value="C:synaptic vesicle membrane"/>
    <property type="evidence" value="ECO:0007669"/>
    <property type="project" value="TreeGrafter"/>
</dbReference>